<dbReference type="Proteomes" id="UP000436088">
    <property type="component" value="Unassembled WGS sequence"/>
</dbReference>
<gene>
    <name evidence="6" type="ORF">F3Y22_tig00110893pilonHSYRG01091</name>
</gene>
<dbReference type="Pfam" id="PF03153">
    <property type="entry name" value="TFIIA"/>
    <property type="match status" value="1"/>
</dbReference>
<comment type="caution">
    <text evidence="6">The sequence shown here is derived from an EMBL/GenBank/DDBJ whole genome shotgun (WGS) entry which is preliminary data.</text>
</comment>
<dbReference type="AlphaFoldDB" id="A0A6A2ZHJ9"/>
<proteinExistence type="inferred from homology"/>
<feature type="compositionally biased region" description="Acidic residues" evidence="5">
    <location>
        <begin position="139"/>
        <end position="156"/>
    </location>
</feature>
<reference evidence="6" key="1">
    <citation type="submission" date="2019-09" db="EMBL/GenBank/DDBJ databases">
        <title>Draft genome information of white flower Hibiscus syriacus.</title>
        <authorList>
            <person name="Kim Y.-M."/>
        </authorList>
    </citation>
    <scope>NUCLEOTIDE SEQUENCE [LARGE SCALE GENOMIC DNA]</scope>
    <source>
        <strain evidence="6">YM2019G1</strain>
    </source>
</reference>
<dbReference type="EMBL" id="VEPZ02001150">
    <property type="protein sequence ID" value="KAE8691077.1"/>
    <property type="molecule type" value="Genomic_DNA"/>
</dbReference>
<evidence type="ECO:0000256" key="4">
    <source>
        <dbReference type="ARBA" id="ARBA00023242"/>
    </source>
</evidence>
<evidence type="ECO:0000256" key="2">
    <source>
        <dbReference type="ARBA" id="ARBA00010059"/>
    </source>
</evidence>
<evidence type="ECO:0000313" key="7">
    <source>
        <dbReference type="Proteomes" id="UP000436088"/>
    </source>
</evidence>
<dbReference type="PANTHER" id="PTHR12694:SF8">
    <property type="entry name" value="TRANSCRIPTION INITIATION FACTOR IIA SUBUNIT 1"/>
    <property type="match status" value="1"/>
</dbReference>
<sequence length="214" mass="23738">MIAQSPSPWPNQRTPLSVDVNVAYAKGREEVGGTSHQPMTQDFFMMSSGKRKRDDFVTQYQNGGYIPQQDGAGDSTSEVANAELLAVITAAGLMQLRALQPINLTSLDELLTDGRTSAFLVSWPDLQAATPAPIPQNDIGDDDNDKPLNEDDLDDVDQGEELNTQHLVLSQFDKVTRTKSRWKCTLKDGIMHINNKDINSSIRQQANLTFDYVR</sequence>
<feature type="region of interest" description="Disordered" evidence="5">
    <location>
        <begin position="129"/>
        <end position="156"/>
    </location>
</feature>
<keyword evidence="7" id="KW-1185">Reference proteome</keyword>
<name>A0A6A2ZHJ9_HIBSY</name>
<dbReference type="SMART" id="SM01371">
    <property type="entry name" value="TFIIA"/>
    <property type="match status" value="1"/>
</dbReference>
<dbReference type="GO" id="GO:0006367">
    <property type="term" value="P:transcription initiation at RNA polymerase II promoter"/>
    <property type="evidence" value="ECO:0007669"/>
    <property type="project" value="InterPro"/>
</dbReference>
<dbReference type="GO" id="GO:0005672">
    <property type="term" value="C:transcription factor TFIIA complex"/>
    <property type="evidence" value="ECO:0007669"/>
    <property type="project" value="InterPro"/>
</dbReference>
<accession>A0A6A2ZHJ9</accession>
<comment type="similarity">
    <text evidence="2">Belongs to the TFIIA subunit 1 family.</text>
</comment>
<dbReference type="InterPro" id="IPR009088">
    <property type="entry name" value="TFIIA_b-brl"/>
</dbReference>
<dbReference type="Gene3D" id="2.30.18.10">
    <property type="entry name" value="Transcription factor IIA (TFIIA), beta-barrel domain"/>
    <property type="match status" value="1"/>
</dbReference>
<dbReference type="PANTHER" id="PTHR12694">
    <property type="entry name" value="TRANSCRIPTION INITIATION FACTOR IIA SUBUNIT 1"/>
    <property type="match status" value="1"/>
</dbReference>
<dbReference type="CDD" id="cd07976">
    <property type="entry name" value="TFIIA_alpha_beta_like"/>
    <property type="match status" value="1"/>
</dbReference>
<dbReference type="InterPro" id="IPR004855">
    <property type="entry name" value="TFIIA_asu/bsu"/>
</dbReference>
<keyword evidence="3" id="KW-0804">Transcription</keyword>
<evidence type="ECO:0000256" key="1">
    <source>
        <dbReference type="ARBA" id="ARBA00004123"/>
    </source>
</evidence>
<dbReference type="SUPFAM" id="SSF50784">
    <property type="entry name" value="Transcription factor IIA (TFIIA), beta-barrel domain"/>
    <property type="match status" value="1"/>
</dbReference>
<evidence type="ECO:0000313" key="6">
    <source>
        <dbReference type="EMBL" id="KAE8691077.1"/>
    </source>
</evidence>
<evidence type="ECO:0000256" key="3">
    <source>
        <dbReference type="ARBA" id="ARBA00023163"/>
    </source>
</evidence>
<comment type="subcellular location">
    <subcellularLocation>
        <location evidence="1">Nucleus</location>
    </subcellularLocation>
</comment>
<protein>
    <submittedName>
        <fullName evidence="6">Ribulose bisphosphate carboxylase/oxygenase activase 2</fullName>
    </submittedName>
</protein>
<evidence type="ECO:0000256" key="5">
    <source>
        <dbReference type="SAM" id="MobiDB-lite"/>
    </source>
</evidence>
<organism evidence="6 7">
    <name type="scientific">Hibiscus syriacus</name>
    <name type="common">Rose of Sharon</name>
    <dbReference type="NCBI Taxonomy" id="106335"/>
    <lineage>
        <taxon>Eukaryota</taxon>
        <taxon>Viridiplantae</taxon>
        <taxon>Streptophyta</taxon>
        <taxon>Embryophyta</taxon>
        <taxon>Tracheophyta</taxon>
        <taxon>Spermatophyta</taxon>
        <taxon>Magnoliopsida</taxon>
        <taxon>eudicotyledons</taxon>
        <taxon>Gunneridae</taxon>
        <taxon>Pentapetalae</taxon>
        <taxon>rosids</taxon>
        <taxon>malvids</taxon>
        <taxon>Malvales</taxon>
        <taxon>Malvaceae</taxon>
        <taxon>Malvoideae</taxon>
        <taxon>Hibiscus</taxon>
    </lineage>
</organism>
<keyword evidence="4" id="KW-0539">Nucleus</keyword>